<dbReference type="AlphaFoldDB" id="X6MPF6"/>
<gene>
    <name evidence="3" type="ORF">RFI_21617</name>
</gene>
<evidence type="ECO:0000313" key="3">
    <source>
        <dbReference type="EMBL" id="ETO15744.1"/>
    </source>
</evidence>
<dbReference type="Proteomes" id="UP000023152">
    <property type="component" value="Unassembled WGS sequence"/>
</dbReference>
<protein>
    <submittedName>
        <fullName evidence="3">Lysostaphin</fullName>
    </submittedName>
</protein>
<feature type="chain" id="PRO_5004975383" evidence="2">
    <location>
        <begin position="20"/>
        <end position="429"/>
    </location>
</feature>
<evidence type="ECO:0000256" key="2">
    <source>
        <dbReference type="SAM" id="SignalP"/>
    </source>
</evidence>
<feature type="region of interest" description="Disordered" evidence="1">
    <location>
        <begin position="202"/>
        <end position="233"/>
    </location>
</feature>
<proteinExistence type="predicted"/>
<feature type="compositionally biased region" description="Low complexity" evidence="1">
    <location>
        <begin position="260"/>
        <end position="277"/>
    </location>
</feature>
<reference evidence="3 4" key="1">
    <citation type="journal article" date="2013" name="Curr. Biol.">
        <title>The Genome of the Foraminiferan Reticulomyxa filosa.</title>
        <authorList>
            <person name="Glockner G."/>
            <person name="Hulsmann N."/>
            <person name="Schleicher M."/>
            <person name="Noegel A.A."/>
            <person name="Eichinger L."/>
            <person name="Gallinger C."/>
            <person name="Pawlowski J."/>
            <person name="Sierra R."/>
            <person name="Euteneuer U."/>
            <person name="Pillet L."/>
            <person name="Moustafa A."/>
            <person name="Platzer M."/>
            <person name="Groth M."/>
            <person name="Szafranski K."/>
            <person name="Schliwa M."/>
        </authorList>
    </citation>
    <scope>NUCLEOTIDE SEQUENCE [LARGE SCALE GENOMIC DNA]</scope>
</reference>
<keyword evidence="4" id="KW-1185">Reference proteome</keyword>
<dbReference type="EMBL" id="ASPP01018830">
    <property type="protein sequence ID" value="ETO15744.1"/>
    <property type="molecule type" value="Genomic_DNA"/>
</dbReference>
<keyword evidence="2" id="KW-0732">Signal</keyword>
<name>X6MPF6_RETFI</name>
<feature type="compositionally biased region" description="Low complexity" evidence="1">
    <location>
        <begin position="219"/>
        <end position="233"/>
    </location>
</feature>
<feature type="region of interest" description="Disordered" evidence="1">
    <location>
        <begin position="260"/>
        <end position="369"/>
    </location>
</feature>
<organism evidence="3 4">
    <name type="scientific">Reticulomyxa filosa</name>
    <dbReference type="NCBI Taxonomy" id="46433"/>
    <lineage>
        <taxon>Eukaryota</taxon>
        <taxon>Sar</taxon>
        <taxon>Rhizaria</taxon>
        <taxon>Retaria</taxon>
        <taxon>Foraminifera</taxon>
        <taxon>Monothalamids</taxon>
        <taxon>Reticulomyxidae</taxon>
        <taxon>Reticulomyxa</taxon>
    </lineage>
</organism>
<accession>X6MPF6</accession>
<sequence>MLLSAVSLALVLAAQIAKGQSQCPYFGTTPLSVDGTNNYVIDWFNDKLLFTYAINQCTATTLVSTLSWYKYSCSKNGDAWKVTKTQYSDPACSNTGVEEASWSTGESAQGERGYFVCEGEDNYVKVEVSPDSSCADPQTVYAGLGGCIFNAAPTKEVERGVTKKVVVFLKKNRFYCDNEQALVQLYARNYPTTTTSLATTEGATTEVVSPTEAISSTEAISPTEAISSTASAEASTTSARRLLIATTDVFTTDLIITGIDTTEAPETTEELQTTEVPETTEVETTEYETSEYETSEYETSEYETSEYETSEYETSEYETSEYETSEYETSEYETSEYETSEGPETTEESETSTEEPETSEKPATTPAPIPATTVAPEYCVDDLYCAAWKFETTCKKVTDFSVSDTQSIAVYGIVKKYIFFFFLKYSNMF</sequence>
<evidence type="ECO:0000256" key="1">
    <source>
        <dbReference type="SAM" id="MobiDB-lite"/>
    </source>
</evidence>
<evidence type="ECO:0000313" key="4">
    <source>
        <dbReference type="Proteomes" id="UP000023152"/>
    </source>
</evidence>
<feature type="non-terminal residue" evidence="3">
    <location>
        <position position="429"/>
    </location>
</feature>
<feature type="signal peptide" evidence="2">
    <location>
        <begin position="1"/>
        <end position="19"/>
    </location>
</feature>
<comment type="caution">
    <text evidence="3">The sequence shown here is derived from an EMBL/GenBank/DDBJ whole genome shotgun (WGS) entry which is preliminary data.</text>
</comment>
<feature type="compositionally biased region" description="Acidic residues" evidence="1">
    <location>
        <begin position="278"/>
        <end position="357"/>
    </location>
</feature>